<keyword evidence="5" id="KW-0378">Hydrolase</keyword>
<dbReference type="EMBL" id="ASGZ01000021">
    <property type="protein sequence ID" value="ESP88951.1"/>
    <property type="molecule type" value="Genomic_DNA"/>
</dbReference>
<evidence type="ECO:0000256" key="7">
    <source>
        <dbReference type="SAM" id="MobiDB-lite"/>
    </source>
</evidence>
<evidence type="ECO:0000313" key="10">
    <source>
        <dbReference type="Proteomes" id="UP000017840"/>
    </source>
</evidence>
<gene>
    <name evidence="9" type="ORF">K933_06693</name>
</gene>
<evidence type="ECO:0000256" key="3">
    <source>
        <dbReference type="ARBA" id="ARBA00012744"/>
    </source>
</evidence>
<dbReference type="PANTHER" id="PTHR30620">
    <property type="entry name" value="PERIPLASMIC BETA-GLUCOSIDASE-RELATED"/>
    <property type="match status" value="1"/>
</dbReference>
<dbReference type="PATRIC" id="fig|1324957.4.peg.1353"/>
<dbReference type="InterPro" id="IPR036881">
    <property type="entry name" value="Glyco_hydro_3_C_sf"/>
</dbReference>
<dbReference type="GO" id="GO:0008422">
    <property type="term" value="F:beta-glucosidase activity"/>
    <property type="evidence" value="ECO:0007669"/>
    <property type="project" value="UniProtKB-EC"/>
</dbReference>
<evidence type="ECO:0000259" key="8">
    <source>
        <dbReference type="SMART" id="SM01217"/>
    </source>
</evidence>
<sequence>MAATAAFAEGASAAESDPGEFSQRVRNLLSEMTLEEKVGQMTQMAVSSFDPEEVGDLFTEHHVGSILSGGAAPPSFEASEVAAGVNRLQEWAMENTRLGVPFVYGVDAVHGNDLVYDAPIFPHNLGVGATWDPSTAREMAALTGESVRAMGAHWTFSPANDIQRDPRWGRFYEGFTESVRLAERMGRAKVEGYERATDQYDKAVGACQKHFAGYSQPLNGNDRTAAQLPARYLRQFHLPPHEAGIDAGAETVMVNSSSVNGVPAHASKWLLTDLLRGEWGYEGMVVSDWKDFKRMVTIHNYAADLKEATMLGVNAGVDMYMNPDDVGEFTSILVELVEEGKVSRDRIDQAVARVLRFKENVGLFDQPVAETESVSETISAGLDDARETATKSMTLLQNADDTLPLDPDLGSVLVAGPRIDNPLMQMGGWTLGWQGLTLDSVDLSRVPATTVVEGVENAVSSSTEVVTMPIEHTWDVYGGLDEYSFDNPGEVETAADEADAAVVVVGEGPYSEGPGDANHLHLHPAQQELVDTVAGTDTPLIGVVIAGRPRGTEVFDRFDASVMAYQPGSAGGDAIADVLFGEVNPGGHLPFRWPVTVGQVPNVHNALHPVDDPPRFEFGHGMSYTSFEYTDLQVSTSGGSLTASVSVTNAGDRAGDDVVQVSATRDSAPVIYPQRTLVGFERVSLDPGETRRVEITSPLSTLAVVPGDMTDTGERVVPAGEFRLFVDGLETTFTLDAPADGDGGDGTGDDGTGDGDHQYYQVDFVAGQPIEELGEEGLYAEQDRLMRFARGTAAGGILDKGTAWPSAEIRECLDYGHIGVEDGTASIRFTVADGCERTVSLAVYETPNESFSAAGADEQEYLRASTETFGPGEHTVSVDVPSEE</sequence>
<dbReference type="Gene3D" id="2.60.40.10">
    <property type="entry name" value="Immunoglobulins"/>
    <property type="match status" value="1"/>
</dbReference>
<dbReference type="InterPro" id="IPR051915">
    <property type="entry name" value="Cellulose_Degrad_GH3"/>
</dbReference>
<evidence type="ECO:0000313" key="9">
    <source>
        <dbReference type="EMBL" id="ESP88951.1"/>
    </source>
</evidence>
<dbReference type="EC" id="3.2.1.21" evidence="3"/>
<dbReference type="SMART" id="SM01217">
    <property type="entry name" value="Fn3_like"/>
    <property type="match status" value="1"/>
</dbReference>
<feature type="domain" description="Fibronectin type III-like" evidence="8">
    <location>
        <begin position="657"/>
        <end position="730"/>
    </location>
</feature>
<evidence type="ECO:0000256" key="6">
    <source>
        <dbReference type="ARBA" id="ARBA00023295"/>
    </source>
</evidence>
<feature type="compositionally biased region" description="Low complexity" evidence="7">
    <location>
        <begin position="1"/>
        <end position="14"/>
    </location>
</feature>
<dbReference type="PRINTS" id="PR00133">
    <property type="entry name" value="GLHYDRLASE3"/>
</dbReference>
<evidence type="ECO:0000256" key="5">
    <source>
        <dbReference type="ARBA" id="ARBA00022801"/>
    </source>
</evidence>
<dbReference type="SUPFAM" id="SSF51445">
    <property type="entry name" value="(Trans)glycosidases"/>
    <property type="match status" value="1"/>
</dbReference>
<proteinExistence type="inferred from homology"/>
<dbReference type="Gene3D" id="3.40.50.1700">
    <property type="entry name" value="Glycoside hydrolase family 3 C-terminal domain"/>
    <property type="match status" value="1"/>
</dbReference>
<dbReference type="SUPFAM" id="SSF52279">
    <property type="entry name" value="Beta-D-glucan exohydrolase, C-terminal domain"/>
    <property type="match status" value="1"/>
</dbReference>
<dbReference type="InterPro" id="IPR002772">
    <property type="entry name" value="Glyco_hydro_3_C"/>
</dbReference>
<dbReference type="GO" id="GO:0009251">
    <property type="term" value="P:glucan catabolic process"/>
    <property type="evidence" value="ECO:0007669"/>
    <property type="project" value="TreeGrafter"/>
</dbReference>
<dbReference type="Pfam" id="PF14310">
    <property type="entry name" value="Fn3-like"/>
    <property type="match status" value="1"/>
</dbReference>
<dbReference type="InterPro" id="IPR001764">
    <property type="entry name" value="Glyco_hydro_3_N"/>
</dbReference>
<keyword evidence="4" id="KW-0732">Signal</keyword>
<dbReference type="AlphaFoldDB" id="V4GUY9"/>
<dbReference type="InterPro" id="IPR036962">
    <property type="entry name" value="Glyco_hydro_3_N_sf"/>
</dbReference>
<reference evidence="9 10" key="1">
    <citation type="journal article" date="2013" name="Genome Announc.">
        <title>Draft Genome Sequence of 'Candidatus Halobonum tyrrellensis' Strain G22, Isolated from the Hypersaline Waters of Lake Tyrrell, Australia.</title>
        <authorList>
            <person name="Ugalde J.A."/>
            <person name="Narasingarao P."/>
            <person name="Kuo S."/>
            <person name="Podell S."/>
            <person name="Allen E.E."/>
        </authorList>
    </citation>
    <scope>NUCLEOTIDE SEQUENCE [LARGE SCALE GENOMIC DNA]</scope>
    <source>
        <strain evidence="9 10">G22</strain>
    </source>
</reference>
<organism evidence="9 10">
    <name type="scientific">Candidatus Halobonum tyrrellensis G22</name>
    <dbReference type="NCBI Taxonomy" id="1324957"/>
    <lineage>
        <taxon>Archaea</taxon>
        <taxon>Methanobacteriati</taxon>
        <taxon>Methanobacteriota</taxon>
        <taxon>Stenosarchaea group</taxon>
        <taxon>Halobacteria</taxon>
        <taxon>Halobacteriales</taxon>
        <taxon>Haloferacaceae</taxon>
        <taxon>Candidatus Halobonum</taxon>
    </lineage>
</organism>
<dbReference type="InterPro" id="IPR026891">
    <property type="entry name" value="Fn3-like"/>
</dbReference>
<dbReference type="STRING" id="1324957.K933_06693"/>
<dbReference type="Pfam" id="PF01915">
    <property type="entry name" value="Glyco_hydro_3_C"/>
    <property type="match status" value="1"/>
</dbReference>
<evidence type="ECO:0000256" key="4">
    <source>
        <dbReference type="ARBA" id="ARBA00022729"/>
    </source>
</evidence>
<comment type="similarity">
    <text evidence="2">Belongs to the glycosyl hydrolase 3 family.</text>
</comment>
<evidence type="ECO:0000256" key="1">
    <source>
        <dbReference type="ARBA" id="ARBA00000448"/>
    </source>
</evidence>
<dbReference type="InterPro" id="IPR013783">
    <property type="entry name" value="Ig-like_fold"/>
</dbReference>
<dbReference type="InterPro" id="IPR017853">
    <property type="entry name" value="GH"/>
</dbReference>
<accession>V4GUY9</accession>
<protein>
    <recommendedName>
        <fullName evidence="3">beta-glucosidase</fullName>
        <ecNumber evidence="3">3.2.1.21</ecNumber>
    </recommendedName>
</protein>
<comment type="caution">
    <text evidence="9">The sequence shown here is derived from an EMBL/GenBank/DDBJ whole genome shotgun (WGS) entry which is preliminary data.</text>
</comment>
<keyword evidence="10" id="KW-1185">Reference proteome</keyword>
<dbReference type="eggNOG" id="arCOG04634">
    <property type="taxonomic scope" value="Archaea"/>
</dbReference>
<comment type="catalytic activity">
    <reaction evidence="1">
        <text>Hydrolysis of terminal, non-reducing beta-D-glucosyl residues with release of beta-D-glucose.</text>
        <dbReference type="EC" id="3.2.1.21"/>
    </reaction>
</comment>
<dbReference type="Pfam" id="PF00933">
    <property type="entry name" value="Glyco_hydro_3"/>
    <property type="match status" value="1"/>
</dbReference>
<dbReference type="Gene3D" id="3.20.20.300">
    <property type="entry name" value="Glycoside hydrolase, family 3, N-terminal domain"/>
    <property type="match status" value="1"/>
</dbReference>
<dbReference type="Proteomes" id="UP000017840">
    <property type="component" value="Unassembled WGS sequence"/>
</dbReference>
<evidence type="ECO:0000256" key="2">
    <source>
        <dbReference type="ARBA" id="ARBA00005336"/>
    </source>
</evidence>
<feature type="region of interest" description="Disordered" evidence="7">
    <location>
        <begin position="1"/>
        <end position="21"/>
    </location>
</feature>
<keyword evidence="6" id="KW-0326">Glycosidase</keyword>
<dbReference type="PANTHER" id="PTHR30620:SF16">
    <property type="entry name" value="LYSOSOMAL BETA GLUCOSIDASE"/>
    <property type="match status" value="1"/>
</dbReference>
<feature type="region of interest" description="Disordered" evidence="7">
    <location>
        <begin position="735"/>
        <end position="757"/>
    </location>
</feature>
<name>V4GUY9_9EURY</name>